<protein>
    <submittedName>
        <fullName evidence="14">Biopolymer transporter ExbD</fullName>
    </submittedName>
</protein>
<keyword evidence="8 12" id="KW-0812">Transmembrane</keyword>
<evidence type="ECO:0000256" key="13">
    <source>
        <dbReference type="SAM" id="Phobius"/>
    </source>
</evidence>
<dbReference type="GO" id="GO:0022857">
    <property type="term" value="F:transmembrane transporter activity"/>
    <property type="evidence" value="ECO:0007669"/>
    <property type="project" value="InterPro"/>
</dbReference>
<evidence type="ECO:0000256" key="3">
    <source>
        <dbReference type="ARBA" id="ARBA00005811"/>
    </source>
</evidence>
<dbReference type="GO" id="GO:0015031">
    <property type="term" value="P:protein transport"/>
    <property type="evidence" value="ECO:0007669"/>
    <property type="project" value="UniProtKB-KW"/>
</dbReference>
<evidence type="ECO:0000256" key="6">
    <source>
        <dbReference type="ARBA" id="ARBA00022475"/>
    </source>
</evidence>
<dbReference type="RefSeq" id="WP_166261154.1">
    <property type="nucleotide sequence ID" value="NZ_JAAMOW010000011.1"/>
</dbReference>
<evidence type="ECO:0000256" key="2">
    <source>
        <dbReference type="ARBA" id="ARBA00004249"/>
    </source>
</evidence>
<keyword evidence="11 13" id="KW-0472">Membrane</keyword>
<evidence type="ECO:0000256" key="8">
    <source>
        <dbReference type="ARBA" id="ARBA00022692"/>
    </source>
</evidence>
<comment type="subunit">
    <text evidence="4">The accessory proteins ExbB and ExbD seem to form a complex with TonB.</text>
</comment>
<dbReference type="PANTHER" id="PTHR30558:SF12">
    <property type="entry name" value="BIOPOLYMER TRANSPORT PROTEIN EXBD"/>
    <property type="match status" value="1"/>
</dbReference>
<evidence type="ECO:0000313" key="14">
    <source>
        <dbReference type="EMBL" id="NGY06829.1"/>
    </source>
</evidence>
<evidence type="ECO:0000256" key="7">
    <source>
        <dbReference type="ARBA" id="ARBA00022519"/>
    </source>
</evidence>
<dbReference type="AlphaFoldDB" id="A0A6M2BY86"/>
<evidence type="ECO:0000256" key="1">
    <source>
        <dbReference type="ARBA" id="ARBA00003540"/>
    </source>
</evidence>
<keyword evidence="15" id="KW-1185">Reference proteome</keyword>
<accession>A0A6M2BY86</accession>
<evidence type="ECO:0000256" key="12">
    <source>
        <dbReference type="RuleBase" id="RU003879"/>
    </source>
</evidence>
<comment type="function">
    <text evidence="1">Involved in the TonB-dependent energy-dependent transport of various receptor-bound substrates.</text>
</comment>
<evidence type="ECO:0000256" key="9">
    <source>
        <dbReference type="ARBA" id="ARBA00022927"/>
    </source>
</evidence>
<keyword evidence="5 12" id="KW-0813">Transport</keyword>
<comment type="caution">
    <text evidence="14">The sequence shown here is derived from an EMBL/GenBank/DDBJ whole genome shotgun (WGS) entry which is preliminary data.</text>
</comment>
<gene>
    <name evidence="14" type="ORF">G7Y85_18805</name>
</gene>
<dbReference type="Pfam" id="PF02472">
    <property type="entry name" value="ExbD"/>
    <property type="match status" value="1"/>
</dbReference>
<sequence length="142" mass="15384">MAFGSFSGNRGSAPMAEINVVPLVDIMLVLLVIFIITAPLLTNAVKIDLPKASSEPNISKAETIQLAIDADGQLYWDGEKVERTELLRRYHDAAQKEPAPELHLHADRDTRYEVIADVMSEAGKAGLTKIGFVTDPTPAAAQ</sequence>
<evidence type="ECO:0000256" key="10">
    <source>
        <dbReference type="ARBA" id="ARBA00022989"/>
    </source>
</evidence>
<keyword evidence="7" id="KW-0997">Cell inner membrane</keyword>
<dbReference type="InterPro" id="IPR003400">
    <property type="entry name" value="ExbD"/>
</dbReference>
<name>A0A6M2BY86_9GAMM</name>
<evidence type="ECO:0000313" key="15">
    <source>
        <dbReference type="Proteomes" id="UP000472676"/>
    </source>
</evidence>
<organism evidence="14 15">
    <name type="scientific">Solimonas terrae</name>
    <dbReference type="NCBI Taxonomy" id="1396819"/>
    <lineage>
        <taxon>Bacteria</taxon>
        <taxon>Pseudomonadati</taxon>
        <taxon>Pseudomonadota</taxon>
        <taxon>Gammaproteobacteria</taxon>
        <taxon>Nevskiales</taxon>
        <taxon>Nevskiaceae</taxon>
        <taxon>Solimonas</taxon>
    </lineage>
</organism>
<evidence type="ECO:0000256" key="4">
    <source>
        <dbReference type="ARBA" id="ARBA00011471"/>
    </source>
</evidence>
<dbReference type="PANTHER" id="PTHR30558">
    <property type="entry name" value="EXBD MEMBRANE COMPONENT OF PMF-DRIVEN MACROMOLECULE IMPORT SYSTEM"/>
    <property type="match status" value="1"/>
</dbReference>
<keyword evidence="6" id="KW-1003">Cell membrane</keyword>
<feature type="transmembrane region" description="Helical" evidence="13">
    <location>
        <begin position="20"/>
        <end position="41"/>
    </location>
</feature>
<evidence type="ECO:0000256" key="11">
    <source>
        <dbReference type="ARBA" id="ARBA00023136"/>
    </source>
</evidence>
<keyword evidence="10 13" id="KW-1133">Transmembrane helix</keyword>
<dbReference type="GO" id="GO:0005886">
    <property type="term" value="C:plasma membrane"/>
    <property type="evidence" value="ECO:0007669"/>
    <property type="project" value="UniProtKB-SubCell"/>
</dbReference>
<dbReference type="Gene3D" id="3.30.420.270">
    <property type="match status" value="1"/>
</dbReference>
<evidence type="ECO:0000256" key="5">
    <source>
        <dbReference type="ARBA" id="ARBA00022448"/>
    </source>
</evidence>
<dbReference type="Proteomes" id="UP000472676">
    <property type="component" value="Unassembled WGS sequence"/>
</dbReference>
<dbReference type="EMBL" id="JAAMOW010000011">
    <property type="protein sequence ID" value="NGY06829.1"/>
    <property type="molecule type" value="Genomic_DNA"/>
</dbReference>
<reference evidence="14 15" key="1">
    <citation type="journal article" date="2014" name="Int. J. Syst. Evol. Microbiol.">
        <title>Solimonas terrae sp. nov., isolated from soil.</title>
        <authorList>
            <person name="Kim S.J."/>
            <person name="Moon J.Y."/>
            <person name="Weon H.Y."/>
            <person name="Ahn J.H."/>
            <person name="Chen W.M."/>
            <person name="Kwon S.W."/>
        </authorList>
    </citation>
    <scope>NUCLEOTIDE SEQUENCE [LARGE SCALE GENOMIC DNA]</scope>
    <source>
        <strain evidence="14 15">KIS83-12</strain>
    </source>
</reference>
<comment type="subcellular location">
    <subcellularLocation>
        <location evidence="2">Cell inner membrane</location>
        <topology evidence="2">Single-pass type II membrane protein</topology>
    </subcellularLocation>
    <subcellularLocation>
        <location evidence="12">Cell membrane</location>
        <topology evidence="12">Single-pass type II membrane protein</topology>
    </subcellularLocation>
</comment>
<keyword evidence="9 12" id="KW-0653">Protein transport</keyword>
<proteinExistence type="inferred from homology"/>
<comment type="similarity">
    <text evidence="3 12">Belongs to the ExbD/TolR family.</text>
</comment>